<organism evidence="2 3">
    <name type="scientific">Patagioenas fasciata monilis</name>
    <dbReference type="NCBI Taxonomy" id="372326"/>
    <lineage>
        <taxon>Eukaryota</taxon>
        <taxon>Metazoa</taxon>
        <taxon>Chordata</taxon>
        <taxon>Craniata</taxon>
        <taxon>Vertebrata</taxon>
        <taxon>Euteleostomi</taxon>
        <taxon>Archelosauria</taxon>
        <taxon>Archosauria</taxon>
        <taxon>Dinosauria</taxon>
        <taxon>Saurischia</taxon>
        <taxon>Theropoda</taxon>
        <taxon>Coelurosauria</taxon>
        <taxon>Aves</taxon>
        <taxon>Neognathae</taxon>
        <taxon>Neoaves</taxon>
        <taxon>Columbimorphae</taxon>
        <taxon>Columbiformes</taxon>
        <taxon>Columbidae</taxon>
        <taxon>Patagioenas</taxon>
    </lineage>
</organism>
<proteinExistence type="predicted"/>
<dbReference type="OrthoDB" id="9940536at2759"/>
<gene>
    <name evidence="2" type="primary">STMND1</name>
    <name evidence="2" type="ORF">AV530_016292</name>
</gene>
<feature type="compositionally biased region" description="Basic and acidic residues" evidence="1">
    <location>
        <begin position="51"/>
        <end position="61"/>
    </location>
</feature>
<evidence type="ECO:0000256" key="1">
    <source>
        <dbReference type="SAM" id="MobiDB-lite"/>
    </source>
</evidence>
<evidence type="ECO:0000313" key="3">
    <source>
        <dbReference type="Proteomes" id="UP000190648"/>
    </source>
</evidence>
<sequence>MGCYVSRRVTVTQLPPEQLENKEEAKSQTETCSLAGTEAVPSQDGAAEPKGTSKDRAKLEDEISAGDFPEELPEKLTSSQENSNVQSTGTLLISEGMSRSQPSQETERQKSSDILEELRMQGIIKNQSITEGMYEYKGDALENTLKKPRARLEEIQFGDNEVGDFTVKKISAEDKKQVGKNKLDRTLQHDNFFPATAQQITDILTENNCPRFGFQGDIDTPRLSPLDEEPGVLLKKITIVEATDDYTEDSTIESNDLQLPP</sequence>
<feature type="region of interest" description="Disordered" evidence="1">
    <location>
        <begin position="1"/>
        <end position="114"/>
    </location>
</feature>
<accession>A0A1V4JYB9</accession>
<keyword evidence="3" id="KW-1185">Reference proteome</keyword>
<name>A0A1V4JYB9_PATFA</name>
<feature type="compositionally biased region" description="Polar residues" evidence="1">
    <location>
        <begin position="76"/>
        <end position="104"/>
    </location>
</feature>
<comment type="caution">
    <text evidence="2">The sequence shown here is derived from an EMBL/GenBank/DDBJ whole genome shotgun (WGS) entry which is preliminary data.</text>
</comment>
<feature type="compositionally biased region" description="Acidic residues" evidence="1">
    <location>
        <begin position="62"/>
        <end position="71"/>
    </location>
</feature>
<feature type="compositionally biased region" description="Basic and acidic residues" evidence="1">
    <location>
        <begin position="105"/>
        <end position="114"/>
    </location>
</feature>
<dbReference type="STRING" id="372326.A0A1V4JYB9"/>
<reference evidence="2 3" key="1">
    <citation type="submission" date="2016-02" db="EMBL/GenBank/DDBJ databases">
        <title>Band-tailed pigeon sequencing and assembly.</title>
        <authorList>
            <person name="Soares A.E."/>
            <person name="Novak B.J."/>
            <person name="Rice E.S."/>
            <person name="O'Connell B."/>
            <person name="Chang D."/>
            <person name="Weber S."/>
            <person name="Shapiro B."/>
        </authorList>
    </citation>
    <scope>NUCLEOTIDE SEQUENCE [LARGE SCALE GENOMIC DNA]</scope>
    <source>
        <strain evidence="2">BTP2013</strain>
        <tissue evidence="2">Blood</tissue>
    </source>
</reference>
<evidence type="ECO:0000313" key="2">
    <source>
        <dbReference type="EMBL" id="OPJ76647.1"/>
    </source>
</evidence>
<protein>
    <submittedName>
        <fullName evidence="2">Stathmin domain-containing protein 1</fullName>
    </submittedName>
</protein>
<dbReference type="AlphaFoldDB" id="A0A1V4JYB9"/>
<dbReference type="Proteomes" id="UP000190648">
    <property type="component" value="Unassembled WGS sequence"/>
</dbReference>
<dbReference type="EMBL" id="LSYS01005643">
    <property type="protein sequence ID" value="OPJ76647.1"/>
    <property type="molecule type" value="Genomic_DNA"/>
</dbReference>